<comment type="caution">
    <text evidence="2">The sequence shown here is derived from an EMBL/GenBank/DDBJ whole genome shotgun (WGS) entry which is preliminary data.</text>
</comment>
<dbReference type="EMBL" id="LCQD01000013">
    <property type="protein sequence ID" value="KKW11745.1"/>
    <property type="molecule type" value="Genomic_DNA"/>
</dbReference>
<proteinExistence type="predicted"/>
<protein>
    <submittedName>
        <fullName evidence="2">Uncharacterized protein</fullName>
    </submittedName>
</protein>
<organism evidence="2 3">
    <name type="scientific">Candidatus Gottesmanbacteria bacterium GW2011_GWB1_49_7</name>
    <dbReference type="NCBI Taxonomy" id="1618448"/>
    <lineage>
        <taxon>Bacteria</taxon>
        <taxon>Candidatus Gottesmaniibacteriota</taxon>
    </lineage>
</organism>
<evidence type="ECO:0000313" key="3">
    <source>
        <dbReference type="Proteomes" id="UP000034588"/>
    </source>
</evidence>
<feature type="transmembrane region" description="Helical" evidence="1">
    <location>
        <begin position="12"/>
        <end position="35"/>
    </location>
</feature>
<reference evidence="2 3" key="1">
    <citation type="journal article" date="2015" name="Nature">
        <title>rRNA introns, odd ribosomes, and small enigmatic genomes across a large radiation of phyla.</title>
        <authorList>
            <person name="Brown C.T."/>
            <person name="Hug L.A."/>
            <person name="Thomas B.C."/>
            <person name="Sharon I."/>
            <person name="Castelle C.J."/>
            <person name="Singh A."/>
            <person name="Wilkins M.J."/>
            <person name="Williams K.H."/>
            <person name="Banfield J.F."/>
        </authorList>
    </citation>
    <scope>NUCLEOTIDE SEQUENCE [LARGE SCALE GENOMIC DNA]</scope>
</reference>
<keyword evidence="1" id="KW-0812">Transmembrane</keyword>
<name>A0A0G1VZJ1_9BACT</name>
<evidence type="ECO:0000256" key="1">
    <source>
        <dbReference type="SAM" id="Phobius"/>
    </source>
</evidence>
<accession>A0A0G1VZJ1</accession>
<sequence>MKYTKKCEANRSLVGAGVGTLAGGFPFGTAIGMVAGNATCPTRKKGIISRVVGSAKSAITPSTYVK</sequence>
<dbReference type="Proteomes" id="UP000034588">
    <property type="component" value="Unassembled WGS sequence"/>
</dbReference>
<keyword evidence="1" id="KW-1133">Transmembrane helix</keyword>
<evidence type="ECO:0000313" key="2">
    <source>
        <dbReference type="EMBL" id="KKW11745.1"/>
    </source>
</evidence>
<keyword evidence="1" id="KW-0472">Membrane</keyword>
<dbReference type="AlphaFoldDB" id="A0A0G1VZJ1"/>
<gene>
    <name evidence="2" type="ORF">UY48_C0013G0026</name>
</gene>